<feature type="transmembrane region" description="Helical" evidence="3">
    <location>
        <begin position="561"/>
        <end position="582"/>
    </location>
</feature>
<evidence type="ECO:0000256" key="4">
    <source>
        <dbReference type="SAM" id="SignalP"/>
    </source>
</evidence>
<evidence type="ECO:0000313" key="8">
    <source>
        <dbReference type="Proteomes" id="UP000264006"/>
    </source>
</evidence>
<dbReference type="SUPFAM" id="SSF49503">
    <property type="entry name" value="Cupredoxins"/>
    <property type="match status" value="1"/>
</dbReference>
<sequence length="647" mass="68802">MQRLRRTRALVLLGALLAAACNGASADEVEVRMLDNTYAPAVVEVDPGEPVRFRNAGRVPHNVIADDGSFLSVDESGENTEPGDDWTLTIDEPGLYAYYCSLHATQDEEGSWQGMVGTLVVGDVADPVAVAADQSDAPAEWTGETRRVPEDHPTIQNAVDAADPGDLVLIGPGVYKEAVSVTTPGLVIRGTDRNEVILDGELTRENGFAVTADGVAIENITARGYTVNGFFWNGVTGYRGSYLTAIDDWVYGIYAFDSVDGLFEHSYASGSWDAGYYIGQCDPCNAVVTDVVAEFNGLGYSGTNASGNIWIVNSEWRHNVAGIVPNTLDSELLPPANNVVIAGNWIHDNGEVDRAPNRTAEWSAYGNGVVLAGVRDAVVRNNLIVNSPTSGVQVVSMIDEQFWPSGGNEIRDNVIRGSGRSDLALGGPLEEGSCIAGNDADTTLPFLAGTLHSCDGINLPLWYGLATASDPLARIAQVNAGQNPQLEHGEAPKPEMDFAQLPGGVDAPVVPAVDVFASLDFDPDTIVTPAMPDGIDIAEGRTTLFGIPLDGGFWPVLYGALLWWIPVLVWLLGGLWALARLWRGEKAAWQKAGWSLVAIGWPTVGVIAYTGLAADGWSWRRRLLVAVGGTLVWLLVAVGALLIGGVV</sequence>
<evidence type="ECO:0000256" key="3">
    <source>
        <dbReference type="SAM" id="Phobius"/>
    </source>
</evidence>
<keyword evidence="2" id="KW-0186">Copper</keyword>
<dbReference type="InterPro" id="IPR011050">
    <property type="entry name" value="Pectin_lyase_fold/virulence"/>
</dbReference>
<dbReference type="PROSITE" id="PS51257">
    <property type="entry name" value="PROKAR_LIPOPROTEIN"/>
    <property type="match status" value="1"/>
</dbReference>
<dbReference type="KEGG" id="euz:DVS28_a4965"/>
<keyword evidence="4" id="KW-0732">Signal</keyword>
<organism evidence="7 8">
    <name type="scientific">Euzebya pacifica</name>
    <dbReference type="NCBI Taxonomy" id="1608957"/>
    <lineage>
        <taxon>Bacteria</taxon>
        <taxon>Bacillati</taxon>
        <taxon>Actinomycetota</taxon>
        <taxon>Nitriliruptoria</taxon>
        <taxon>Euzebyales</taxon>
    </lineage>
</organism>
<accession>A0A346Y575</accession>
<dbReference type="Gene3D" id="2.60.40.420">
    <property type="entry name" value="Cupredoxins - blue copper proteins"/>
    <property type="match status" value="1"/>
</dbReference>
<evidence type="ECO:0000259" key="5">
    <source>
        <dbReference type="Pfam" id="PF00127"/>
    </source>
</evidence>
<feature type="transmembrane region" description="Helical" evidence="3">
    <location>
        <begin position="624"/>
        <end position="646"/>
    </location>
</feature>
<feature type="transmembrane region" description="Helical" evidence="3">
    <location>
        <begin position="594"/>
        <end position="612"/>
    </location>
</feature>
<dbReference type="Pfam" id="PF13229">
    <property type="entry name" value="Beta_helix"/>
    <property type="match status" value="1"/>
</dbReference>
<evidence type="ECO:0000256" key="1">
    <source>
        <dbReference type="ARBA" id="ARBA00022723"/>
    </source>
</evidence>
<dbReference type="RefSeq" id="WP_114593772.1">
    <property type="nucleotide sequence ID" value="NZ_CP031165.1"/>
</dbReference>
<name>A0A346Y575_9ACTN</name>
<evidence type="ECO:0000256" key="2">
    <source>
        <dbReference type="ARBA" id="ARBA00023008"/>
    </source>
</evidence>
<feature type="chain" id="PRO_5016693060" evidence="4">
    <location>
        <begin position="27"/>
        <end position="647"/>
    </location>
</feature>
<dbReference type="SUPFAM" id="SSF51126">
    <property type="entry name" value="Pectin lyase-like"/>
    <property type="match status" value="1"/>
</dbReference>
<dbReference type="Pfam" id="PF00127">
    <property type="entry name" value="Copper-bind"/>
    <property type="match status" value="1"/>
</dbReference>
<keyword evidence="3" id="KW-0812">Transmembrane</keyword>
<dbReference type="GO" id="GO:0005507">
    <property type="term" value="F:copper ion binding"/>
    <property type="evidence" value="ECO:0007669"/>
    <property type="project" value="InterPro"/>
</dbReference>
<evidence type="ECO:0000313" key="7">
    <source>
        <dbReference type="EMBL" id="AXV09622.1"/>
    </source>
</evidence>
<dbReference type="Proteomes" id="UP000264006">
    <property type="component" value="Chromosome"/>
</dbReference>
<dbReference type="EMBL" id="CP031165">
    <property type="protein sequence ID" value="AXV09622.1"/>
    <property type="molecule type" value="Genomic_DNA"/>
</dbReference>
<protein>
    <submittedName>
        <fullName evidence="7">Pseudoazurin / lipoprotein</fullName>
    </submittedName>
</protein>
<keyword evidence="3" id="KW-1133">Transmembrane helix</keyword>
<dbReference type="InterPro" id="IPR039448">
    <property type="entry name" value="Beta_helix"/>
</dbReference>
<reference evidence="7 8" key="1">
    <citation type="submission" date="2018-09" db="EMBL/GenBank/DDBJ databases">
        <title>Complete genome sequence of Euzebya sp. DY32-46 isolated from seawater of Pacific Ocean.</title>
        <authorList>
            <person name="Xu L."/>
            <person name="Wu Y.-H."/>
            <person name="Xu X.-W."/>
        </authorList>
    </citation>
    <scope>NUCLEOTIDE SEQUENCE [LARGE SCALE GENOMIC DNA]</scope>
    <source>
        <strain evidence="7 8">DY32-46</strain>
    </source>
</reference>
<evidence type="ECO:0000259" key="6">
    <source>
        <dbReference type="Pfam" id="PF13229"/>
    </source>
</evidence>
<feature type="domain" description="Blue (type 1) copper" evidence="5">
    <location>
        <begin position="37"/>
        <end position="121"/>
    </location>
</feature>
<gene>
    <name evidence="7" type="ORF">DVS28_a4965</name>
</gene>
<dbReference type="InterPro" id="IPR012334">
    <property type="entry name" value="Pectin_lyas_fold"/>
</dbReference>
<dbReference type="InterPro" id="IPR006626">
    <property type="entry name" value="PbH1"/>
</dbReference>
<dbReference type="OrthoDB" id="339817at2"/>
<keyword evidence="8" id="KW-1185">Reference proteome</keyword>
<keyword evidence="3" id="KW-0472">Membrane</keyword>
<dbReference type="InterPro" id="IPR008972">
    <property type="entry name" value="Cupredoxin"/>
</dbReference>
<dbReference type="SMART" id="SM00710">
    <property type="entry name" value="PbH1"/>
    <property type="match status" value="6"/>
</dbReference>
<feature type="domain" description="Right handed beta helix" evidence="6">
    <location>
        <begin position="229"/>
        <end position="396"/>
    </location>
</feature>
<dbReference type="AlphaFoldDB" id="A0A346Y575"/>
<dbReference type="InterPro" id="IPR000923">
    <property type="entry name" value="BlueCu_1"/>
</dbReference>
<feature type="signal peptide" evidence="4">
    <location>
        <begin position="1"/>
        <end position="26"/>
    </location>
</feature>
<proteinExistence type="predicted"/>
<keyword evidence="7" id="KW-0449">Lipoprotein</keyword>
<keyword evidence="1" id="KW-0479">Metal-binding</keyword>
<dbReference type="Gene3D" id="2.160.20.10">
    <property type="entry name" value="Single-stranded right-handed beta-helix, Pectin lyase-like"/>
    <property type="match status" value="1"/>
</dbReference>
<dbReference type="GO" id="GO:0009055">
    <property type="term" value="F:electron transfer activity"/>
    <property type="evidence" value="ECO:0007669"/>
    <property type="project" value="InterPro"/>
</dbReference>